<dbReference type="Proteomes" id="UP000558488">
    <property type="component" value="Unassembled WGS sequence"/>
</dbReference>
<evidence type="ECO:0000313" key="1">
    <source>
        <dbReference type="EMBL" id="KAF6382716.1"/>
    </source>
</evidence>
<organism evidence="1 2">
    <name type="scientific">Pipistrellus kuhlii</name>
    <name type="common">Kuhl's pipistrelle</name>
    <dbReference type="NCBI Taxonomy" id="59472"/>
    <lineage>
        <taxon>Eukaryota</taxon>
        <taxon>Metazoa</taxon>
        <taxon>Chordata</taxon>
        <taxon>Craniata</taxon>
        <taxon>Vertebrata</taxon>
        <taxon>Euteleostomi</taxon>
        <taxon>Mammalia</taxon>
        <taxon>Eutheria</taxon>
        <taxon>Laurasiatheria</taxon>
        <taxon>Chiroptera</taxon>
        <taxon>Yangochiroptera</taxon>
        <taxon>Vespertilionidae</taxon>
        <taxon>Pipistrellus</taxon>
    </lineage>
</organism>
<evidence type="ECO:0000313" key="2">
    <source>
        <dbReference type="Proteomes" id="UP000558488"/>
    </source>
</evidence>
<accession>A0A7J8A968</accession>
<dbReference type="Gene3D" id="1.10.10.60">
    <property type="entry name" value="Homeodomain-like"/>
    <property type="match status" value="1"/>
</dbReference>
<comment type="caution">
    <text evidence="1">The sequence shown here is derived from an EMBL/GenBank/DDBJ whole genome shotgun (WGS) entry which is preliminary data.</text>
</comment>
<keyword evidence="2" id="KW-1185">Reference proteome</keyword>
<dbReference type="AlphaFoldDB" id="A0A7J8A968"/>
<proteinExistence type="predicted"/>
<sequence length="156" mass="18078">MILRSQFLDARRKRRNFGKQATKALNEYFYSHLSNRISVRRLRRSSPRGLHHHLSDSNWFGNKRIHCKKNITKFQEEANIYTIKIAMSVTQGVTAKPAPQHPFLSRLWRLFQSSGSGGMFLGNSYPASQVNHSDTQWAQRATEITSGESRCRALWK</sequence>
<dbReference type="EMBL" id="JACAGB010000002">
    <property type="protein sequence ID" value="KAF6382716.1"/>
    <property type="molecule type" value="Genomic_DNA"/>
</dbReference>
<gene>
    <name evidence="1" type="ORF">mPipKuh1_009052</name>
</gene>
<reference evidence="1 2" key="1">
    <citation type="journal article" date="2020" name="Nature">
        <title>Six reference-quality genomes reveal evolution of bat adaptations.</title>
        <authorList>
            <person name="Jebb D."/>
            <person name="Huang Z."/>
            <person name="Pippel M."/>
            <person name="Hughes G.M."/>
            <person name="Lavrichenko K."/>
            <person name="Devanna P."/>
            <person name="Winkler S."/>
            <person name="Jermiin L.S."/>
            <person name="Skirmuntt E.C."/>
            <person name="Katzourakis A."/>
            <person name="Burkitt-Gray L."/>
            <person name="Ray D.A."/>
            <person name="Sullivan K.A.M."/>
            <person name="Roscito J.G."/>
            <person name="Kirilenko B.M."/>
            <person name="Davalos L.M."/>
            <person name="Corthals A.P."/>
            <person name="Power M.L."/>
            <person name="Jones G."/>
            <person name="Ransome R.D."/>
            <person name="Dechmann D.K.N."/>
            <person name="Locatelli A.G."/>
            <person name="Puechmaille S.J."/>
            <person name="Fedrigo O."/>
            <person name="Jarvis E.D."/>
            <person name="Hiller M."/>
            <person name="Vernes S.C."/>
            <person name="Myers E.W."/>
            <person name="Teeling E.C."/>
        </authorList>
    </citation>
    <scope>NUCLEOTIDE SEQUENCE [LARGE SCALE GENOMIC DNA]</scope>
    <source>
        <strain evidence="1">MPipKuh1</strain>
        <tissue evidence="1">Flight muscle</tissue>
    </source>
</reference>
<protein>
    <submittedName>
        <fullName evidence="1">Uncharacterized protein</fullName>
    </submittedName>
</protein>
<name>A0A7J8A968_PIPKU</name>